<dbReference type="InterPro" id="IPR000210">
    <property type="entry name" value="BTB/POZ_dom"/>
</dbReference>
<comment type="caution">
    <text evidence="2">The sequence shown here is derived from an EMBL/GenBank/DDBJ whole genome shotgun (WGS) entry which is preliminary data.</text>
</comment>
<dbReference type="Gene3D" id="3.30.710.10">
    <property type="entry name" value="Potassium Channel Kv1.1, Chain A"/>
    <property type="match status" value="1"/>
</dbReference>
<dbReference type="PANTHER" id="PTHR45774">
    <property type="entry name" value="BTB/POZ DOMAIN-CONTAINING"/>
    <property type="match status" value="1"/>
</dbReference>
<sequence length="432" mass="48851">TMNIIRETTDGILLDVNTWWSYDTREPLSSPSECLSRLLHTEDLADLTLILPSTDTPLKVHRLVLAMWSPVFKAMFFGPMPESDTISLPEDPPEAFKWMLDYMYSGTTLLPSVDLAVNVYMLSNKYQMDHLKGICSKFLMTSVSAVSVPEVMNVATLLVDDALTKKCTEILDTSPDNVFMSPTVGSFSSESLQQLLSLDMPISSETIIFQGLLTWGRSQLKLRDEDITSINLRREVDMFLHQIRFLTMTLEEFVKNVLPEYILTLEESTPIQQILAGVKEVELPKACSDIKTARIKFHISQLQSCKLSYASRILAEGTQSFCAGEERELLSVIKCKKEIYLSKLEYVSNIGDSGQLLVRDSTLHEIDTVEFNGHVAVFKNRLKIIPGQAYSFVLKGCARTLCKFTYSINNNEIISGNMKNNYTTSILVHYWK</sequence>
<keyword evidence="3" id="KW-1185">Reference proteome</keyword>
<dbReference type="SUPFAM" id="SSF54695">
    <property type="entry name" value="POZ domain"/>
    <property type="match status" value="1"/>
</dbReference>
<dbReference type="GO" id="GO:0005829">
    <property type="term" value="C:cytosol"/>
    <property type="evidence" value="ECO:0007669"/>
    <property type="project" value="TreeGrafter"/>
</dbReference>
<evidence type="ECO:0000313" key="3">
    <source>
        <dbReference type="Proteomes" id="UP001497623"/>
    </source>
</evidence>
<dbReference type="InterPro" id="IPR011705">
    <property type="entry name" value="BACK"/>
</dbReference>
<feature type="domain" description="BTB" evidence="1">
    <location>
        <begin position="45"/>
        <end position="112"/>
    </location>
</feature>
<dbReference type="PANTHER" id="PTHR45774:SF4">
    <property type="entry name" value="AXUNDEAD, ISOFORM F"/>
    <property type="match status" value="1"/>
</dbReference>
<dbReference type="PROSITE" id="PS50097">
    <property type="entry name" value="BTB"/>
    <property type="match status" value="1"/>
</dbReference>
<evidence type="ECO:0000259" key="1">
    <source>
        <dbReference type="PROSITE" id="PS50097"/>
    </source>
</evidence>
<dbReference type="Pfam" id="PF07707">
    <property type="entry name" value="BACK"/>
    <property type="match status" value="1"/>
</dbReference>
<organism evidence="2 3">
    <name type="scientific">Meganyctiphanes norvegica</name>
    <name type="common">Northern krill</name>
    <name type="synonym">Thysanopoda norvegica</name>
    <dbReference type="NCBI Taxonomy" id="48144"/>
    <lineage>
        <taxon>Eukaryota</taxon>
        <taxon>Metazoa</taxon>
        <taxon>Ecdysozoa</taxon>
        <taxon>Arthropoda</taxon>
        <taxon>Crustacea</taxon>
        <taxon>Multicrustacea</taxon>
        <taxon>Malacostraca</taxon>
        <taxon>Eumalacostraca</taxon>
        <taxon>Eucarida</taxon>
        <taxon>Euphausiacea</taxon>
        <taxon>Euphausiidae</taxon>
        <taxon>Meganyctiphanes</taxon>
    </lineage>
</organism>
<dbReference type="Pfam" id="PF00651">
    <property type="entry name" value="BTB"/>
    <property type="match status" value="1"/>
</dbReference>
<reference evidence="2 3" key="1">
    <citation type="submission" date="2024-05" db="EMBL/GenBank/DDBJ databases">
        <authorList>
            <person name="Wallberg A."/>
        </authorList>
    </citation>
    <scope>NUCLEOTIDE SEQUENCE [LARGE SCALE GENOMIC DNA]</scope>
</reference>
<accession>A0AAV2RW98</accession>
<evidence type="ECO:0000313" key="2">
    <source>
        <dbReference type="EMBL" id="CAL4147530.1"/>
    </source>
</evidence>
<dbReference type="CDD" id="cd18186">
    <property type="entry name" value="BTB_POZ_ZBTB_KLHL-like"/>
    <property type="match status" value="1"/>
</dbReference>
<name>A0AAV2RW98_MEGNR</name>
<feature type="non-terminal residue" evidence="2">
    <location>
        <position position="1"/>
    </location>
</feature>
<dbReference type="AlphaFoldDB" id="A0AAV2RW98"/>
<dbReference type="InterPro" id="IPR011333">
    <property type="entry name" value="SKP1/BTB/POZ_sf"/>
</dbReference>
<proteinExistence type="predicted"/>
<dbReference type="Proteomes" id="UP001497623">
    <property type="component" value="Unassembled WGS sequence"/>
</dbReference>
<dbReference type="GO" id="GO:0022008">
    <property type="term" value="P:neurogenesis"/>
    <property type="evidence" value="ECO:0007669"/>
    <property type="project" value="TreeGrafter"/>
</dbReference>
<dbReference type="SMART" id="SM00225">
    <property type="entry name" value="BTB"/>
    <property type="match status" value="1"/>
</dbReference>
<gene>
    <name evidence="2" type="ORF">MNOR_LOCUS30077</name>
</gene>
<dbReference type="EMBL" id="CAXKWB010036084">
    <property type="protein sequence ID" value="CAL4147530.1"/>
    <property type="molecule type" value="Genomic_DNA"/>
</dbReference>
<protein>
    <recommendedName>
        <fullName evidence="1">BTB domain-containing protein</fullName>
    </recommendedName>
</protein>